<evidence type="ECO:0000313" key="3">
    <source>
        <dbReference type="Proteomes" id="UP000692954"/>
    </source>
</evidence>
<protein>
    <submittedName>
        <fullName evidence="2">Uncharacterized protein</fullName>
    </submittedName>
</protein>
<gene>
    <name evidence="2" type="ORF">PSON_ATCC_30995.1.T0560045</name>
</gene>
<dbReference type="AlphaFoldDB" id="A0A8S1NGT6"/>
<name>A0A8S1NGT6_9CILI</name>
<dbReference type="EMBL" id="CAJJDN010000056">
    <property type="protein sequence ID" value="CAD8090499.1"/>
    <property type="molecule type" value="Genomic_DNA"/>
</dbReference>
<evidence type="ECO:0000256" key="1">
    <source>
        <dbReference type="SAM" id="MobiDB-lite"/>
    </source>
</evidence>
<keyword evidence="3" id="KW-1185">Reference proteome</keyword>
<comment type="caution">
    <text evidence="2">The sequence shown here is derived from an EMBL/GenBank/DDBJ whole genome shotgun (WGS) entry which is preliminary data.</text>
</comment>
<dbReference type="OrthoDB" id="305939at2759"/>
<proteinExistence type="predicted"/>
<dbReference type="Proteomes" id="UP000692954">
    <property type="component" value="Unassembled WGS sequence"/>
</dbReference>
<feature type="region of interest" description="Disordered" evidence="1">
    <location>
        <begin position="57"/>
        <end position="81"/>
    </location>
</feature>
<accession>A0A8S1NGT6</accession>
<evidence type="ECO:0000313" key="2">
    <source>
        <dbReference type="EMBL" id="CAD8090499.1"/>
    </source>
</evidence>
<organism evidence="2 3">
    <name type="scientific">Paramecium sonneborni</name>
    <dbReference type="NCBI Taxonomy" id="65129"/>
    <lineage>
        <taxon>Eukaryota</taxon>
        <taxon>Sar</taxon>
        <taxon>Alveolata</taxon>
        <taxon>Ciliophora</taxon>
        <taxon>Intramacronucleata</taxon>
        <taxon>Oligohymenophorea</taxon>
        <taxon>Peniculida</taxon>
        <taxon>Parameciidae</taxon>
        <taxon>Paramecium</taxon>
    </lineage>
</organism>
<feature type="compositionally biased region" description="Low complexity" evidence="1">
    <location>
        <begin position="58"/>
        <end position="72"/>
    </location>
</feature>
<reference evidence="2" key="1">
    <citation type="submission" date="2021-01" db="EMBL/GenBank/DDBJ databases">
        <authorList>
            <consortium name="Genoscope - CEA"/>
            <person name="William W."/>
        </authorList>
    </citation>
    <scope>NUCLEOTIDE SEQUENCE</scope>
</reference>
<sequence length="182" mass="21593">MLDQRQTLSDIKKLRNTPYVYYKQYQSTDNNQQQDSKQPKMIARPNILSFINRHENLSKQQQQQNNLRQSSQQRERTKTQSNYRAFSINQKAAANSKSQPDLTDDNDTIFVPYRQRNISQNSISISYENSQKKQSFLPIMNNQDPMLQTFGKQVMILKPKRFPTEIFQGNVSKMKKQFQQNY</sequence>